<accession>A0ABQ6EUQ4</accession>
<dbReference type="EMBL" id="BSPW01000008">
    <property type="protein sequence ID" value="GLT16549.1"/>
    <property type="molecule type" value="Genomic_DNA"/>
</dbReference>
<dbReference type="RefSeq" id="WP_284190476.1">
    <property type="nucleotide sequence ID" value="NZ_BSPW01000008.1"/>
</dbReference>
<sequence length="263" mass="30392">MQKGSCYLHLDERCFDQIALDKLAKFFDSIHIGLLKDDCPVMVVDMQGWSRAKLKAFNRKIHKTLGTSPYIIKNALDNKPPNLRPYAWYTQEDCLNAALMMSHDEAVLSNHNYLYHFVNSDAISAIESIIGKTISQVRSIENSGSFIYPPDDGMMSWHTNESASAAPVRVYFVYSPQDRQSYFRYIDVDGRVYTSWDKKGWNIRAFHCGNLQLDGFRLWHCVLSNTHRFSSGFRLTGISLQDLESMAKECDSNYMNIENWRAW</sequence>
<dbReference type="Proteomes" id="UP001157138">
    <property type="component" value="Unassembled WGS sequence"/>
</dbReference>
<organism evidence="1 2">
    <name type="scientific">Vibrio zhanjiangensis</name>
    <dbReference type="NCBI Taxonomy" id="1046128"/>
    <lineage>
        <taxon>Bacteria</taxon>
        <taxon>Pseudomonadati</taxon>
        <taxon>Pseudomonadota</taxon>
        <taxon>Gammaproteobacteria</taxon>
        <taxon>Vibrionales</taxon>
        <taxon>Vibrionaceae</taxon>
        <taxon>Vibrio</taxon>
    </lineage>
</organism>
<comment type="caution">
    <text evidence="1">The sequence shown here is derived from an EMBL/GenBank/DDBJ whole genome shotgun (WGS) entry which is preliminary data.</text>
</comment>
<protein>
    <submittedName>
        <fullName evidence="1">Uncharacterized protein</fullName>
    </submittedName>
</protein>
<evidence type="ECO:0000313" key="1">
    <source>
        <dbReference type="EMBL" id="GLT16549.1"/>
    </source>
</evidence>
<keyword evidence="2" id="KW-1185">Reference proteome</keyword>
<gene>
    <name evidence="1" type="ORF">GCM10007938_03250</name>
</gene>
<evidence type="ECO:0000313" key="2">
    <source>
        <dbReference type="Proteomes" id="UP001157138"/>
    </source>
</evidence>
<proteinExistence type="predicted"/>
<name>A0ABQ6EUQ4_9VIBR</name>
<reference evidence="2" key="1">
    <citation type="journal article" date="2019" name="Int. J. Syst. Evol. Microbiol.">
        <title>The Global Catalogue of Microorganisms (GCM) 10K type strain sequencing project: providing services to taxonomists for standard genome sequencing and annotation.</title>
        <authorList>
            <consortium name="The Broad Institute Genomics Platform"/>
            <consortium name="The Broad Institute Genome Sequencing Center for Infectious Disease"/>
            <person name="Wu L."/>
            <person name="Ma J."/>
        </authorList>
    </citation>
    <scope>NUCLEOTIDE SEQUENCE [LARGE SCALE GENOMIC DNA]</scope>
    <source>
        <strain evidence="2">NBRC 108723</strain>
    </source>
</reference>